<dbReference type="Gene3D" id="3.55.50.30">
    <property type="match status" value="1"/>
</dbReference>
<dbReference type="RefSeq" id="WP_344979764.1">
    <property type="nucleotide sequence ID" value="NZ_BAABFN010000006.1"/>
</dbReference>
<evidence type="ECO:0000259" key="2">
    <source>
        <dbReference type="Pfam" id="PF16344"/>
    </source>
</evidence>
<dbReference type="EMBL" id="BAABFN010000006">
    <property type="protein sequence ID" value="GAA4314085.1"/>
    <property type="molecule type" value="Genomic_DNA"/>
</dbReference>
<evidence type="ECO:0000259" key="1">
    <source>
        <dbReference type="Pfam" id="PF04773"/>
    </source>
</evidence>
<sequence length="393" mass="43897">MQEGSELSGLFEIAELLRRSIDGVLTPAETRVLQQWIGEWEENARLYDNIRNTAYREEQLLKMQQFDVEQGWRKAASRLAVRSSPKRYFRRAAAILLLLGASVTALLLRHHNDARQTAALIENDVPAGTTRAYLSVAGGKSVILNQAGDTAFLAGNLRVRQQHGMLRLPPEPADKNRPVQYLDLHTPRAGEYQLLLEDGTRVWLNAASTLHFPDHFSGPERMVSLSGEAYFEVAHDARKPFTVLVNGVKIRALGTAFNIHAYPEEGALQTALVSGVVEVRNRQERVRLSPGEMATVTPEGTAVALTDITMATAWKDGLFLFRNVDLSAVMLQLARWYDVEVTYAPGFKADSRFSARISRQVPLSRLLQLMEQTSIARFSLSGKKVTVLPYEDL</sequence>
<dbReference type="PANTHER" id="PTHR30273">
    <property type="entry name" value="PERIPLASMIC SIGNAL SENSOR AND SIGMA FACTOR ACTIVATOR FECR-RELATED"/>
    <property type="match status" value="1"/>
</dbReference>
<dbReference type="Pfam" id="PF04773">
    <property type="entry name" value="FecR"/>
    <property type="match status" value="1"/>
</dbReference>
<dbReference type="InterPro" id="IPR032508">
    <property type="entry name" value="FecR_C"/>
</dbReference>
<keyword evidence="4" id="KW-1185">Reference proteome</keyword>
<proteinExistence type="predicted"/>
<accession>A0ABP8FZA2</accession>
<name>A0ABP8FZA2_9BACT</name>
<dbReference type="Pfam" id="PF16344">
    <property type="entry name" value="FecR_C"/>
    <property type="match status" value="1"/>
</dbReference>
<dbReference type="Gene3D" id="2.60.120.1440">
    <property type="match status" value="1"/>
</dbReference>
<gene>
    <name evidence="3" type="ORF">GCM10023143_24750</name>
</gene>
<dbReference type="PANTHER" id="PTHR30273:SF2">
    <property type="entry name" value="PROTEIN FECR"/>
    <property type="match status" value="1"/>
</dbReference>
<evidence type="ECO:0000313" key="4">
    <source>
        <dbReference type="Proteomes" id="UP001501207"/>
    </source>
</evidence>
<protein>
    <submittedName>
        <fullName evidence="3">DUF4974 domain-containing protein</fullName>
    </submittedName>
</protein>
<dbReference type="InterPro" id="IPR012373">
    <property type="entry name" value="Ferrdict_sens_TM"/>
</dbReference>
<feature type="domain" description="Protein FecR C-terminal" evidence="2">
    <location>
        <begin position="319"/>
        <end position="387"/>
    </location>
</feature>
<reference evidence="4" key="1">
    <citation type="journal article" date="2019" name="Int. J. Syst. Evol. Microbiol.">
        <title>The Global Catalogue of Microorganisms (GCM) 10K type strain sequencing project: providing services to taxonomists for standard genome sequencing and annotation.</title>
        <authorList>
            <consortium name="The Broad Institute Genomics Platform"/>
            <consortium name="The Broad Institute Genome Sequencing Center for Infectious Disease"/>
            <person name="Wu L."/>
            <person name="Ma J."/>
        </authorList>
    </citation>
    <scope>NUCLEOTIDE SEQUENCE [LARGE SCALE GENOMIC DNA]</scope>
    <source>
        <strain evidence="4">JCM 17664</strain>
    </source>
</reference>
<dbReference type="InterPro" id="IPR006860">
    <property type="entry name" value="FecR"/>
</dbReference>
<dbReference type="Proteomes" id="UP001501207">
    <property type="component" value="Unassembled WGS sequence"/>
</dbReference>
<evidence type="ECO:0000313" key="3">
    <source>
        <dbReference type="EMBL" id="GAA4314085.1"/>
    </source>
</evidence>
<organism evidence="3 4">
    <name type="scientific">Compostibacter hankyongensis</name>
    <dbReference type="NCBI Taxonomy" id="1007089"/>
    <lineage>
        <taxon>Bacteria</taxon>
        <taxon>Pseudomonadati</taxon>
        <taxon>Bacteroidota</taxon>
        <taxon>Chitinophagia</taxon>
        <taxon>Chitinophagales</taxon>
        <taxon>Chitinophagaceae</taxon>
        <taxon>Compostibacter</taxon>
    </lineage>
</organism>
<feature type="domain" description="FecR protein" evidence="1">
    <location>
        <begin position="184"/>
        <end position="278"/>
    </location>
</feature>
<comment type="caution">
    <text evidence="3">The sequence shown here is derived from an EMBL/GenBank/DDBJ whole genome shotgun (WGS) entry which is preliminary data.</text>
</comment>